<proteinExistence type="inferred from homology"/>
<gene>
    <name evidence="12" type="ORF">UFOVP1605_53</name>
</gene>
<dbReference type="Gene3D" id="1.10.443.10">
    <property type="entry name" value="Intergrase catalytic core"/>
    <property type="match status" value="1"/>
</dbReference>
<dbReference type="EMBL" id="LR797468">
    <property type="protein sequence ID" value="CAB4218864.1"/>
    <property type="molecule type" value="Genomic_DNA"/>
</dbReference>
<evidence type="ECO:0000256" key="6">
    <source>
        <dbReference type="ARBA" id="ARBA00023125"/>
    </source>
</evidence>
<evidence type="ECO:0000256" key="9">
    <source>
        <dbReference type="PROSITE-ProRule" id="PRU01248"/>
    </source>
</evidence>
<keyword evidence="8" id="KW-1179">Viral genome integration</keyword>
<dbReference type="InterPro" id="IPR013762">
    <property type="entry name" value="Integrase-like_cat_sf"/>
</dbReference>
<dbReference type="PANTHER" id="PTHR30349">
    <property type="entry name" value="PHAGE INTEGRASE-RELATED"/>
    <property type="match status" value="1"/>
</dbReference>
<evidence type="ECO:0000256" key="8">
    <source>
        <dbReference type="ARBA" id="ARBA00023195"/>
    </source>
</evidence>
<evidence type="ECO:0000256" key="5">
    <source>
        <dbReference type="ARBA" id="ARBA00022908"/>
    </source>
</evidence>
<dbReference type="GO" id="GO:0044826">
    <property type="term" value="P:viral genome integration into host DNA"/>
    <property type="evidence" value="ECO:0007669"/>
    <property type="project" value="UniProtKB-KW"/>
</dbReference>
<dbReference type="GO" id="GO:0003677">
    <property type="term" value="F:DNA binding"/>
    <property type="evidence" value="ECO:0007669"/>
    <property type="project" value="UniProtKB-UniRule"/>
</dbReference>
<dbReference type="GO" id="GO:0016740">
    <property type="term" value="F:transferase activity"/>
    <property type="evidence" value="ECO:0007669"/>
    <property type="project" value="UniProtKB-KW"/>
</dbReference>
<dbReference type="GO" id="GO:0016787">
    <property type="term" value="F:hydrolase activity"/>
    <property type="evidence" value="ECO:0007669"/>
    <property type="project" value="UniProtKB-KW"/>
</dbReference>
<keyword evidence="7" id="KW-0233">DNA recombination</keyword>
<keyword evidence="4" id="KW-0378">Hydrolase</keyword>
<dbReference type="InterPro" id="IPR050090">
    <property type="entry name" value="Tyrosine_recombinase_XerCD"/>
</dbReference>
<keyword evidence="8" id="KW-1160">Virus entry into host cell</keyword>
<dbReference type="GO" id="GO:0006310">
    <property type="term" value="P:DNA recombination"/>
    <property type="evidence" value="ECO:0007669"/>
    <property type="project" value="UniProtKB-KW"/>
</dbReference>
<dbReference type="InterPro" id="IPR004107">
    <property type="entry name" value="Integrase_SAM-like_N"/>
</dbReference>
<organism evidence="12">
    <name type="scientific">uncultured Caudovirales phage</name>
    <dbReference type="NCBI Taxonomy" id="2100421"/>
    <lineage>
        <taxon>Viruses</taxon>
        <taxon>Duplodnaviria</taxon>
        <taxon>Heunggongvirae</taxon>
        <taxon>Uroviricota</taxon>
        <taxon>Caudoviricetes</taxon>
        <taxon>Peduoviridae</taxon>
        <taxon>Maltschvirus</taxon>
        <taxon>Maltschvirus maltsch</taxon>
    </lineage>
</organism>
<reference evidence="12" key="1">
    <citation type="submission" date="2020-05" db="EMBL/GenBank/DDBJ databases">
        <authorList>
            <person name="Chiriac C."/>
            <person name="Salcher M."/>
            <person name="Ghai R."/>
            <person name="Kavagutti S V."/>
        </authorList>
    </citation>
    <scope>NUCLEOTIDE SEQUENCE</scope>
</reference>
<evidence type="ECO:0000259" key="10">
    <source>
        <dbReference type="PROSITE" id="PS51898"/>
    </source>
</evidence>
<comment type="similarity">
    <text evidence="1">Belongs to the 'phage' integrase family.</text>
</comment>
<dbReference type="InterPro" id="IPR044068">
    <property type="entry name" value="CB"/>
</dbReference>
<dbReference type="GO" id="GO:0075713">
    <property type="term" value="P:establishment of integrated proviral latency"/>
    <property type="evidence" value="ECO:0007669"/>
    <property type="project" value="UniProtKB-KW"/>
</dbReference>
<accession>A0A6J5SVQ2</accession>
<dbReference type="InterPro" id="IPR002104">
    <property type="entry name" value="Integrase_catalytic"/>
</dbReference>
<protein>
    <recommendedName>
        <fullName evidence="2">Integrase</fullName>
    </recommendedName>
</protein>
<dbReference type="PROSITE" id="PS51898">
    <property type="entry name" value="TYR_RECOMBINASE"/>
    <property type="match status" value="1"/>
</dbReference>
<evidence type="ECO:0000313" key="12">
    <source>
        <dbReference type="EMBL" id="CAB4218864.1"/>
    </source>
</evidence>
<dbReference type="GO" id="GO:0015074">
    <property type="term" value="P:DNA integration"/>
    <property type="evidence" value="ECO:0007669"/>
    <property type="project" value="UniProtKB-KW"/>
</dbReference>
<dbReference type="InterPro" id="IPR010998">
    <property type="entry name" value="Integrase_recombinase_N"/>
</dbReference>
<feature type="domain" description="Core-binding (CB)" evidence="11">
    <location>
        <begin position="1"/>
        <end position="80"/>
    </location>
</feature>
<keyword evidence="3" id="KW-0808">Transferase</keyword>
<dbReference type="Pfam" id="PF13495">
    <property type="entry name" value="Phage_int_SAM_4"/>
    <property type="match status" value="1"/>
</dbReference>
<evidence type="ECO:0000256" key="1">
    <source>
        <dbReference type="ARBA" id="ARBA00008857"/>
    </source>
</evidence>
<dbReference type="Pfam" id="PF00589">
    <property type="entry name" value="Phage_integrase"/>
    <property type="match status" value="1"/>
</dbReference>
<dbReference type="Gene3D" id="1.10.150.130">
    <property type="match status" value="1"/>
</dbReference>
<dbReference type="InterPro" id="IPR011010">
    <property type="entry name" value="DNA_brk_join_enz"/>
</dbReference>
<evidence type="ECO:0000256" key="4">
    <source>
        <dbReference type="ARBA" id="ARBA00022801"/>
    </source>
</evidence>
<evidence type="ECO:0000256" key="2">
    <source>
        <dbReference type="ARBA" id="ARBA00016082"/>
    </source>
</evidence>
<dbReference type="PROSITE" id="PS51900">
    <property type="entry name" value="CB"/>
    <property type="match status" value="1"/>
</dbReference>
<keyword evidence="5" id="KW-0229">DNA integration</keyword>
<sequence length="276" mass="32444">MQISNLIKTFEFELQRKNYRKQSTDNYVSCVTKFLYHFKDKDSVKHINEDDIKQFLYTFKESNTQRGYHSAIKAFYKYVCNQPNKFKWIEYAKRNRKLPIVLSEYEVQLIFNQCENLKHKAILSLLYSCGLRVGEVVALKIADVDSSRMIINILNAKGGKDRIVPMHNELLNVLRNYFKEFRPVEYLFNGQKKEQYTIKSIQELVKTYGEKAGIKKRIYPHLFRHSSFTNMLEGGVELSIIQKCAGHSTIKTTQLYTHISSTLLNRVYNPLQNISL</sequence>
<feature type="domain" description="Tyr recombinase" evidence="10">
    <location>
        <begin position="97"/>
        <end position="269"/>
    </location>
</feature>
<name>A0A6J5SVQ2_9CAUD</name>
<keyword evidence="6 9" id="KW-0238">DNA-binding</keyword>
<dbReference type="PANTHER" id="PTHR30349:SF41">
    <property type="entry name" value="INTEGRASE_RECOMBINASE PROTEIN MJ0367-RELATED"/>
    <property type="match status" value="1"/>
</dbReference>
<evidence type="ECO:0000256" key="3">
    <source>
        <dbReference type="ARBA" id="ARBA00022679"/>
    </source>
</evidence>
<dbReference type="SUPFAM" id="SSF56349">
    <property type="entry name" value="DNA breaking-rejoining enzymes"/>
    <property type="match status" value="1"/>
</dbReference>
<evidence type="ECO:0000256" key="7">
    <source>
        <dbReference type="ARBA" id="ARBA00023172"/>
    </source>
</evidence>
<evidence type="ECO:0000259" key="11">
    <source>
        <dbReference type="PROSITE" id="PS51900"/>
    </source>
</evidence>